<dbReference type="PROSITE" id="PS51781">
    <property type="entry name" value="SH3B"/>
    <property type="match status" value="1"/>
</dbReference>
<dbReference type="RefSeq" id="WP_151623169.1">
    <property type="nucleotide sequence ID" value="NZ_CP043028.1"/>
</dbReference>
<feature type="region of interest" description="Disordered" evidence="2">
    <location>
        <begin position="89"/>
        <end position="117"/>
    </location>
</feature>
<evidence type="ECO:0000259" key="4">
    <source>
        <dbReference type="PROSITE" id="PS51781"/>
    </source>
</evidence>
<reference evidence="6" key="1">
    <citation type="submission" date="2019-08" db="EMBL/GenBank/DDBJ databases">
        <title>Complete Genome Sequence of the Polysaccharide-Degrading Rumen Bacterium Pseudobutyrivibrio xylanivorans MA3014.</title>
        <authorList>
            <person name="Palevich N."/>
            <person name="Maclean P.H."/>
            <person name="Kelly W.J."/>
            <person name="Leahy S.C."/>
            <person name="Rakonjac J."/>
            <person name="Attwood G.T."/>
        </authorList>
    </citation>
    <scope>NUCLEOTIDE SEQUENCE [LARGE SCALE GENOMIC DNA]</scope>
    <source>
        <strain evidence="6">MA3014</strain>
    </source>
</reference>
<dbReference type="Gene3D" id="3.20.20.80">
    <property type="entry name" value="Glycosidases"/>
    <property type="match status" value="1"/>
</dbReference>
<dbReference type="GO" id="GO:0009253">
    <property type="term" value="P:peptidoglycan catabolic process"/>
    <property type="evidence" value="ECO:0007669"/>
    <property type="project" value="InterPro"/>
</dbReference>
<comment type="similarity">
    <text evidence="1">Belongs to the glycosyl hydrolase 25 family.</text>
</comment>
<proteinExistence type="inferred from homology"/>
<evidence type="ECO:0000313" key="5">
    <source>
        <dbReference type="EMBL" id="QFJ54685.1"/>
    </source>
</evidence>
<name>A0A5P6VPS4_PSEXY</name>
<dbReference type="PANTHER" id="PTHR34135:SF2">
    <property type="entry name" value="LYSOZYME"/>
    <property type="match status" value="1"/>
</dbReference>
<dbReference type="Proteomes" id="UP000327030">
    <property type="component" value="Chromosome 1"/>
</dbReference>
<dbReference type="Gene3D" id="2.30.30.40">
    <property type="entry name" value="SH3 Domains"/>
    <property type="match status" value="2"/>
</dbReference>
<dbReference type="SUPFAM" id="SSF51445">
    <property type="entry name" value="(Trans)glycosidases"/>
    <property type="match status" value="1"/>
</dbReference>
<keyword evidence="3" id="KW-0472">Membrane</keyword>
<feature type="region of interest" description="Disordered" evidence="2">
    <location>
        <begin position="446"/>
        <end position="468"/>
    </location>
</feature>
<sequence>MKGEYEHLNNDGRIAHSRNRKRMNAMRRRKLIILGAAAVLVLEIFVFTIFKIVGKNSDEVEVADNNLQTEKTIDPNADIKIEVVENAEDVQDSAQEDEQSSEEVTAEEAKADPQTNAVTEKGEAVNVVDIVSASNVGENASITYGIDVSRFQGTIDWAQVAASGINFAMVRVGYRDSQTGEIKADTNAKYNMQEAEKNGIKIGAYFFSTAVNATEANEEATWVANYISKYPITYPVGYNCEGFENSTSRQYNLTKDERSNVAIAFLDAIYKAGYTPIFYASKNELSNNAKWNTSEIEKNFKIWMAWYNQDTSNLASGPAYSGKCAMWQYTNQGTIPGISKKVDVDVAYFGYNGTETAKDTSARETATADVEALMKFTDTNETVTAKSKTNLRDKPSQGADSNVKVTLQNGQTATRTGTSNSGWSRVVYDGVTYYAVSSYLTTDLSAPAPTPEAAPAEPTPEPAVAPATSGFKTKFTDCSELITAKEMVNLRTKPSVTDADSSVVVTLYNGMTATRTGINNEYGWSRIDYNGQTLYCVSSYIKVVE</sequence>
<feature type="domain" description="SH3b" evidence="4">
    <location>
        <begin position="378"/>
        <end position="444"/>
    </location>
</feature>
<protein>
    <submittedName>
        <fullName evidence="5">Lysozyme</fullName>
    </submittedName>
</protein>
<dbReference type="AlphaFoldDB" id="A0A5P6VPS4"/>
<evidence type="ECO:0000256" key="1">
    <source>
        <dbReference type="ARBA" id="ARBA00010646"/>
    </source>
</evidence>
<evidence type="ECO:0000256" key="3">
    <source>
        <dbReference type="SAM" id="Phobius"/>
    </source>
</evidence>
<dbReference type="GO" id="GO:0016052">
    <property type="term" value="P:carbohydrate catabolic process"/>
    <property type="evidence" value="ECO:0007669"/>
    <property type="project" value="TreeGrafter"/>
</dbReference>
<dbReference type="CDD" id="cd06414">
    <property type="entry name" value="GH25_LytC-like"/>
    <property type="match status" value="1"/>
</dbReference>
<dbReference type="KEGG" id="pxv:FXF36_07355"/>
<dbReference type="PANTHER" id="PTHR34135">
    <property type="entry name" value="LYSOZYME"/>
    <property type="match status" value="1"/>
</dbReference>
<feature type="compositionally biased region" description="Pro residues" evidence="2">
    <location>
        <begin position="448"/>
        <end position="463"/>
    </location>
</feature>
<dbReference type="OrthoDB" id="9765879at2"/>
<keyword evidence="3" id="KW-1133">Transmembrane helix</keyword>
<keyword evidence="3" id="KW-0812">Transmembrane</keyword>
<accession>A0A5P6VPS4</accession>
<dbReference type="Pfam" id="PF01183">
    <property type="entry name" value="Glyco_hydro_25"/>
    <property type="match status" value="1"/>
</dbReference>
<dbReference type="InterPro" id="IPR003646">
    <property type="entry name" value="SH3-like_bac-type"/>
</dbReference>
<gene>
    <name evidence="5" type="primary">lyc25C</name>
    <name evidence="5" type="ORF">FXF36_07355</name>
</gene>
<dbReference type="GO" id="GO:0016998">
    <property type="term" value="P:cell wall macromolecule catabolic process"/>
    <property type="evidence" value="ECO:0007669"/>
    <property type="project" value="InterPro"/>
</dbReference>
<dbReference type="GO" id="GO:0003796">
    <property type="term" value="F:lysozyme activity"/>
    <property type="evidence" value="ECO:0007669"/>
    <property type="project" value="InterPro"/>
</dbReference>
<dbReference type="InterPro" id="IPR017853">
    <property type="entry name" value="GH"/>
</dbReference>
<evidence type="ECO:0000313" key="6">
    <source>
        <dbReference type="Proteomes" id="UP000327030"/>
    </source>
</evidence>
<organism evidence="5 6">
    <name type="scientific">Pseudobutyrivibrio xylanivorans</name>
    <dbReference type="NCBI Taxonomy" id="185007"/>
    <lineage>
        <taxon>Bacteria</taxon>
        <taxon>Bacillati</taxon>
        <taxon>Bacillota</taxon>
        <taxon>Clostridia</taxon>
        <taxon>Lachnospirales</taxon>
        <taxon>Lachnospiraceae</taxon>
        <taxon>Pseudobutyrivibrio</taxon>
    </lineage>
</organism>
<dbReference type="PROSITE" id="PS51904">
    <property type="entry name" value="GLYCOSYL_HYDROL_F25_2"/>
    <property type="match status" value="1"/>
</dbReference>
<feature type="compositionally biased region" description="Acidic residues" evidence="2">
    <location>
        <begin position="89"/>
        <end position="106"/>
    </location>
</feature>
<dbReference type="InterPro" id="IPR002053">
    <property type="entry name" value="Glyco_hydro_25"/>
</dbReference>
<dbReference type="EMBL" id="CP043028">
    <property type="protein sequence ID" value="QFJ54685.1"/>
    <property type="molecule type" value="Genomic_DNA"/>
</dbReference>
<feature type="transmembrane region" description="Helical" evidence="3">
    <location>
        <begin position="31"/>
        <end position="50"/>
    </location>
</feature>
<evidence type="ECO:0000256" key="2">
    <source>
        <dbReference type="SAM" id="MobiDB-lite"/>
    </source>
</evidence>
<dbReference type="SMART" id="SM00287">
    <property type="entry name" value="SH3b"/>
    <property type="match status" value="2"/>
</dbReference>